<keyword evidence="3" id="KW-0813">Transport</keyword>
<keyword evidence="5 9" id="KW-1133">Transmembrane helix</keyword>
<feature type="transmembrane region" description="Helical" evidence="9">
    <location>
        <begin position="319"/>
        <end position="337"/>
    </location>
</feature>
<proteinExistence type="inferred from homology"/>
<dbReference type="AlphaFoldDB" id="A0A5C5FXW5"/>
<evidence type="ECO:0000256" key="1">
    <source>
        <dbReference type="ARBA" id="ARBA00004127"/>
    </source>
</evidence>
<dbReference type="GO" id="GO:0015369">
    <property type="term" value="F:calcium:proton antiporter activity"/>
    <property type="evidence" value="ECO:0007669"/>
    <property type="project" value="TreeGrafter"/>
</dbReference>
<evidence type="ECO:0000313" key="12">
    <source>
        <dbReference type="Proteomes" id="UP000311382"/>
    </source>
</evidence>
<evidence type="ECO:0000256" key="4">
    <source>
        <dbReference type="ARBA" id="ARBA00022692"/>
    </source>
</evidence>
<dbReference type="InterPro" id="IPR004713">
    <property type="entry name" value="CaH_exchang"/>
</dbReference>
<reference evidence="11 12" key="1">
    <citation type="submission" date="2019-03" db="EMBL/GenBank/DDBJ databases">
        <title>Rhodosporidium diobovatum UCD-FST 08-225 genome sequencing, assembly, and annotation.</title>
        <authorList>
            <person name="Fakankun I.U."/>
            <person name="Fristensky B."/>
            <person name="Levin D.B."/>
        </authorList>
    </citation>
    <scope>NUCLEOTIDE SEQUENCE [LARGE SCALE GENOMIC DNA]</scope>
    <source>
        <strain evidence="11 12">UCD-FST 08-225</strain>
    </source>
</reference>
<keyword evidence="12" id="KW-1185">Reference proteome</keyword>
<feature type="transmembrane region" description="Helical" evidence="9">
    <location>
        <begin position="477"/>
        <end position="500"/>
    </location>
</feature>
<dbReference type="PANTHER" id="PTHR31503:SF20">
    <property type="entry name" value="CA(2+)_H(+) EXCHANGER, PUTATIVE (EUROFUNG)-RELATED"/>
    <property type="match status" value="1"/>
</dbReference>
<protein>
    <submittedName>
        <fullName evidence="11">Calcium/proton exchanger</fullName>
    </submittedName>
</protein>
<dbReference type="GO" id="GO:0000329">
    <property type="term" value="C:fungal-type vacuole membrane"/>
    <property type="evidence" value="ECO:0007669"/>
    <property type="project" value="TreeGrafter"/>
</dbReference>
<keyword evidence="7 9" id="KW-0472">Membrane</keyword>
<evidence type="ECO:0000256" key="6">
    <source>
        <dbReference type="ARBA" id="ARBA00023065"/>
    </source>
</evidence>
<feature type="transmembrane region" description="Helical" evidence="9">
    <location>
        <begin position="126"/>
        <end position="148"/>
    </location>
</feature>
<feature type="transmembrane region" description="Helical" evidence="9">
    <location>
        <begin position="213"/>
        <end position="234"/>
    </location>
</feature>
<feature type="region of interest" description="Disordered" evidence="8">
    <location>
        <begin position="1"/>
        <end position="98"/>
    </location>
</feature>
<gene>
    <name evidence="11" type="ORF">DMC30DRAFT_421695</name>
</gene>
<dbReference type="OrthoDB" id="1699231at2759"/>
<evidence type="ECO:0000313" key="11">
    <source>
        <dbReference type="EMBL" id="TNY21002.1"/>
    </source>
</evidence>
<accession>A0A5C5FXW5</accession>
<evidence type="ECO:0000259" key="10">
    <source>
        <dbReference type="Pfam" id="PF01699"/>
    </source>
</evidence>
<feature type="transmembrane region" description="Helical" evidence="9">
    <location>
        <begin position="182"/>
        <end position="201"/>
    </location>
</feature>
<evidence type="ECO:0000256" key="3">
    <source>
        <dbReference type="ARBA" id="ARBA00022448"/>
    </source>
</evidence>
<comment type="caution">
    <text evidence="11">The sequence shown here is derived from an EMBL/GenBank/DDBJ whole genome shotgun (WGS) entry which is preliminary data.</text>
</comment>
<feature type="transmembrane region" description="Helical" evidence="9">
    <location>
        <begin position="246"/>
        <end position="267"/>
    </location>
</feature>
<comment type="subcellular location">
    <subcellularLocation>
        <location evidence="1">Endomembrane system</location>
        <topology evidence="1">Multi-pass membrane protein</topology>
    </subcellularLocation>
</comment>
<dbReference type="Pfam" id="PF01699">
    <property type="entry name" value="Na_Ca_ex"/>
    <property type="match status" value="2"/>
</dbReference>
<evidence type="ECO:0000256" key="5">
    <source>
        <dbReference type="ARBA" id="ARBA00022989"/>
    </source>
</evidence>
<dbReference type="STRING" id="5288.A0A5C5FXW5"/>
<evidence type="ECO:0000256" key="2">
    <source>
        <dbReference type="ARBA" id="ARBA00008170"/>
    </source>
</evidence>
<keyword evidence="6" id="KW-0406">Ion transport</keyword>
<dbReference type="GO" id="GO:0006874">
    <property type="term" value="P:intracellular calcium ion homeostasis"/>
    <property type="evidence" value="ECO:0007669"/>
    <property type="project" value="TreeGrafter"/>
</dbReference>
<evidence type="ECO:0000256" key="9">
    <source>
        <dbReference type="SAM" id="Phobius"/>
    </source>
</evidence>
<comment type="similarity">
    <text evidence="2">Belongs to the Ca(2+):cation antiporter (CaCA) (TC 2.A.19) family.</text>
</comment>
<evidence type="ECO:0000256" key="7">
    <source>
        <dbReference type="ARBA" id="ARBA00023136"/>
    </source>
</evidence>
<feature type="domain" description="Sodium/calcium exchanger membrane region" evidence="10">
    <location>
        <begin position="408"/>
        <end position="552"/>
    </location>
</feature>
<feature type="transmembrane region" description="Helical" evidence="9">
    <location>
        <begin position="506"/>
        <end position="527"/>
    </location>
</feature>
<keyword evidence="4 9" id="KW-0812">Transmembrane</keyword>
<feature type="compositionally biased region" description="Polar residues" evidence="8">
    <location>
        <begin position="32"/>
        <end position="42"/>
    </location>
</feature>
<evidence type="ECO:0000256" key="8">
    <source>
        <dbReference type="SAM" id="MobiDB-lite"/>
    </source>
</evidence>
<feature type="transmembrane region" description="Helical" evidence="9">
    <location>
        <begin position="444"/>
        <end position="465"/>
    </location>
</feature>
<feature type="transmembrane region" description="Helical" evidence="9">
    <location>
        <begin position="406"/>
        <end position="432"/>
    </location>
</feature>
<feature type="transmembrane region" description="Helical" evidence="9">
    <location>
        <begin position="279"/>
        <end position="299"/>
    </location>
</feature>
<dbReference type="EMBL" id="SOZI01000053">
    <property type="protein sequence ID" value="TNY21002.1"/>
    <property type="molecule type" value="Genomic_DNA"/>
</dbReference>
<feature type="domain" description="Sodium/calcium exchanger membrane region" evidence="10">
    <location>
        <begin position="181"/>
        <end position="339"/>
    </location>
</feature>
<dbReference type="FunFam" id="1.20.1420.30:FF:000024">
    <property type="entry name" value="Calcium/proton exchanger, variant"/>
    <property type="match status" value="1"/>
</dbReference>
<sequence>MSTPKPSTSKDAQDRMDGLRSASPEHDEDLESSPSRSTSTAHEVSALSEKRRDTARTSGSKGVTMANDVTPDGAASNAYPPARPSRRSRQATRDSSFSMPPLRQRLTELFVAERPVKKEPTWAESLRAIVTASWLNLLLVFIPVGWALHFTHQNDTSVSLCCPARPSTDEAPLTSSPCTPTVIFVFTFLAIIPLAKLLGYGTEELALRVGQTLGGLLNATLGNAVELIVSIIALARCEIQVVQSSLLGSILSNLLLVLGMCFFAGGLKFTEQGFKDTAAQLNSSLLVISVIAILLPAGYNAAFADNQSAEIEQDRILKMSRGISVILLVVYLAYLFFQLFTHQHLYAEGHVDHSDPKLREGRPVWGLKDHRAFKQAKSVQRHRRLEEGLAEEEEEEEVEVPTLNKWAALVLLVVVTVLVAVTAEFLVASINGLTEAHPEISVEWVGLILLPIVGNAAEHVTAVSVSVHDKIDLSMGVAVGSSIQIALFVIPFMTVLGWIMDKPLSLLFDPFESITLFLSVLILNYTIQDGRSNWLEGFLLMMVYIIVAVAFWFYPAGGNQAFTC</sequence>
<dbReference type="PANTHER" id="PTHR31503">
    <property type="entry name" value="VACUOLAR CALCIUM ION TRANSPORTER"/>
    <property type="match status" value="1"/>
</dbReference>
<dbReference type="InterPro" id="IPR044880">
    <property type="entry name" value="NCX_ion-bd_dom_sf"/>
</dbReference>
<dbReference type="Proteomes" id="UP000311382">
    <property type="component" value="Unassembled WGS sequence"/>
</dbReference>
<dbReference type="GO" id="GO:0012505">
    <property type="term" value="C:endomembrane system"/>
    <property type="evidence" value="ECO:0007669"/>
    <property type="project" value="UniProtKB-SubCell"/>
</dbReference>
<feature type="transmembrane region" description="Helical" evidence="9">
    <location>
        <begin position="534"/>
        <end position="554"/>
    </location>
</feature>
<dbReference type="InterPro" id="IPR004837">
    <property type="entry name" value="NaCa_Exmemb"/>
</dbReference>
<organism evidence="11 12">
    <name type="scientific">Rhodotorula diobovata</name>
    <dbReference type="NCBI Taxonomy" id="5288"/>
    <lineage>
        <taxon>Eukaryota</taxon>
        <taxon>Fungi</taxon>
        <taxon>Dikarya</taxon>
        <taxon>Basidiomycota</taxon>
        <taxon>Pucciniomycotina</taxon>
        <taxon>Microbotryomycetes</taxon>
        <taxon>Sporidiobolales</taxon>
        <taxon>Sporidiobolaceae</taxon>
        <taxon>Rhodotorula</taxon>
    </lineage>
</organism>
<dbReference type="Gene3D" id="1.20.1420.30">
    <property type="entry name" value="NCX, central ion-binding region"/>
    <property type="match status" value="2"/>
</dbReference>
<name>A0A5C5FXW5_9BASI</name>
<feature type="compositionally biased region" description="Polar residues" evidence="8">
    <location>
        <begin position="1"/>
        <end position="10"/>
    </location>
</feature>